<dbReference type="InterPro" id="IPR036457">
    <property type="entry name" value="PPM-type-like_dom_sf"/>
</dbReference>
<proteinExistence type="predicted"/>
<organism evidence="4 5">
    <name type="scientific">Actinomadura namibiensis</name>
    <dbReference type="NCBI Taxonomy" id="182080"/>
    <lineage>
        <taxon>Bacteria</taxon>
        <taxon>Bacillati</taxon>
        <taxon>Actinomycetota</taxon>
        <taxon>Actinomycetes</taxon>
        <taxon>Streptosporangiales</taxon>
        <taxon>Thermomonosporaceae</taxon>
        <taxon>Actinomadura</taxon>
    </lineage>
</organism>
<evidence type="ECO:0000259" key="3">
    <source>
        <dbReference type="SMART" id="SM00331"/>
    </source>
</evidence>
<dbReference type="PANTHER" id="PTHR43156">
    <property type="entry name" value="STAGE II SPORULATION PROTEIN E-RELATED"/>
    <property type="match status" value="1"/>
</dbReference>
<accession>A0A7W3LZ32</accession>
<keyword evidence="1" id="KW-0378">Hydrolase</keyword>
<dbReference type="Pfam" id="PF07228">
    <property type="entry name" value="SpoIIE"/>
    <property type="match status" value="1"/>
</dbReference>
<dbReference type="SUPFAM" id="SSF81606">
    <property type="entry name" value="PP2C-like"/>
    <property type="match status" value="1"/>
</dbReference>
<dbReference type="Gene3D" id="3.60.40.10">
    <property type="entry name" value="PPM-type phosphatase domain"/>
    <property type="match status" value="1"/>
</dbReference>
<dbReference type="GO" id="GO:0016791">
    <property type="term" value="F:phosphatase activity"/>
    <property type="evidence" value="ECO:0007669"/>
    <property type="project" value="TreeGrafter"/>
</dbReference>
<evidence type="ECO:0000313" key="5">
    <source>
        <dbReference type="Proteomes" id="UP000572680"/>
    </source>
</evidence>
<reference evidence="4 5" key="1">
    <citation type="submission" date="2020-08" db="EMBL/GenBank/DDBJ databases">
        <title>Genomic Encyclopedia of Type Strains, Phase IV (KMG-IV): sequencing the most valuable type-strain genomes for metagenomic binning, comparative biology and taxonomic classification.</title>
        <authorList>
            <person name="Goeker M."/>
        </authorList>
    </citation>
    <scope>NUCLEOTIDE SEQUENCE [LARGE SCALE GENOMIC DNA]</scope>
    <source>
        <strain evidence="4 5">DSM 44197</strain>
    </source>
</reference>
<dbReference type="RefSeq" id="WP_312898355.1">
    <property type="nucleotide sequence ID" value="NZ_BAAALP010000054.1"/>
</dbReference>
<protein>
    <recommendedName>
        <fullName evidence="3">PPM-type phosphatase domain-containing protein</fullName>
    </recommendedName>
</protein>
<evidence type="ECO:0000313" key="4">
    <source>
        <dbReference type="EMBL" id="MBA8956835.1"/>
    </source>
</evidence>
<dbReference type="AlphaFoldDB" id="A0A7W3LZ32"/>
<evidence type="ECO:0000256" key="1">
    <source>
        <dbReference type="ARBA" id="ARBA00022801"/>
    </source>
</evidence>
<keyword evidence="5" id="KW-1185">Reference proteome</keyword>
<dbReference type="SMART" id="SM00331">
    <property type="entry name" value="PP2C_SIG"/>
    <property type="match status" value="1"/>
</dbReference>
<gene>
    <name evidence="4" type="ORF">HNR61_008525</name>
</gene>
<sequence>MTADDRATERMLTGLLTASHLASVEQVPDLVAEHARGAGLGEVLIYLADLQQTVLRLLTGRGENAGEGAGPRIEELRIDSTLAGRAFQEVRVLRRSDPGGEDPVYWWVPLLDGTERLGVLRVGVPDAPDGEAAGEVVERVRHLASMVALILVSSRPSSDSYARLVRTRPMHVAAEMQWNLMPPLTFATPQVTIGATLEPAYQIGGDAFDYALADDTVHLAIFDAAGHDVHAGLAATLAMASCRNQRRQGVGLVDNSEGIERVLLREFGENTRYVTAIMADLDLRSGVFTWINRGHHPPVVIRDGRWITTLPCPPAHPMGLDMGKPVTLCTEQLQPGDRVLLHTDGITEARDQQGREFGLQRFVEFIIRHNADGFPVPETLRRLIRAVLAHHDGTLQDDATVLFVEWHGPSADGPPAPRPVVDGPAEKA</sequence>
<dbReference type="InterPro" id="IPR052016">
    <property type="entry name" value="Bact_Sigma-Reg"/>
</dbReference>
<feature type="region of interest" description="Disordered" evidence="2">
    <location>
        <begin position="407"/>
        <end position="428"/>
    </location>
</feature>
<comment type="caution">
    <text evidence="4">The sequence shown here is derived from an EMBL/GenBank/DDBJ whole genome shotgun (WGS) entry which is preliminary data.</text>
</comment>
<dbReference type="InterPro" id="IPR001932">
    <property type="entry name" value="PPM-type_phosphatase-like_dom"/>
</dbReference>
<evidence type="ECO:0000256" key="2">
    <source>
        <dbReference type="SAM" id="MobiDB-lite"/>
    </source>
</evidence>
<name>A0A7W3LZ32_ACTNM</name>
<dbReference type="EMBL" id="JACJIA010000018">
    <property type="protein sequence ID" value="MBA8956835.1"/>
    <property type="molecule type" value="Genomic_DNA"/>
</dbReference>
<feature type="domain" description="PPM-type phosphatase" evidence="3">
    <location>
        <begin position="188"/>
        <end position="406"/>
    </location>
</feature>
<dbReference type="Proteomes" id="UP000572680">
    <property type="component" value="Unassembled WGS sequence"/>
</dbReference>
<dbReference type="PANTHER" id="PTHR43156:SF2">
    <property type="entry name" value="STAGE II SPORULATION PROTEIN E"/>
    <property type="match status" value="1"/>
</dbReference>